<feature type="compositionally biased region" description="Basic and acidic residues" evidence="1">
    <location>
        <begin position="155"/>
        <end position="165"/>
    </location>
</feature>
<gene>
    <name evidence="2" type="ORF">SMN809_LOCUS41959</name>
</gene>
<proteinExistence type="predicted"/>
<dbReference type="Proteomes" id="UP000676336">
    <property type="component" value="Unassembled WGS sequence"/>
</dbReference>
<feature type="compositionally biased region" description="Low complexity" evidence="1">
    <location>
        <begin position="228"/>
        <end position="240"/>
    </location>
</feature>
<dbReference type="EMBL" id="CAJOBI010119824">
    <property type="protein sequence ID" value="CAF4672680.1"/>
    <property type="molecule type" value="Genomic_DNA"/>
</dbReference>
<evidence type="ECO:0000313" key="2">
    <source>
        <dbReference type="EMBL" id="CAF4672680.1"/>
    </source>
</evidence>
<evidence type="ECO:0000313" key="3">
    <source>
        <dbReference type="Proteomes" id="UP000676336"/>
    </source>
</evidence>
<accession>A0A8S3A0J6</accession>
<dbReference type="AlphaFoldDB" id="A0A8S3A0J6"/>
<reference evidence="2" key="1">
    <citation type="submission" date="2021-02" db="EMBL/GenBank/DDBJ databases">
        <authorList>
            <person name="Nowell W R."/>
        </authorList>
    </citation>
    <scope>NUCLEOTIDE SEQUENCE</scope>
</reference>
<name>A0A8S3A0J6_9BILA</name>
<feature type="region of interest" description="Disordered" evidence="1">
    <location>
        <begin position="85"/>
        <end position="108"/>
    </location>
</feature>
<feature type="compositionally biased region" description="Basic and acidic residues" evidence="1">
    <location>
        <begin position="85"/>
        <end position="95"/>
    </location>
</feature>
<protein>
    <submittedName>
        <fullName evidence="2">Uncharacterized protein</fullName>
    </submittedName>
</protein>
<evidence type="ECO:0000256" key="1">
    <source>
        <dbReference type="SAM" id="MobiDB-lite"/>
    </source>
</evidence>
<organism evidence="2 3">
    <name type="scientific">Rotaria magnacalcarata</name>
    <dbReference type="NCBI Taxonomy" id="392030"/>
    <lineage>
        <taxon>Eukaryota</taxon>
        <taxon>Metazoa</taxon>
        <taxon>Spiralia</taxon>
        <taxon>Gnathifera</taxon>
        <taxon>Rotifera</taxon>
        <taxon>Eurotatoria</taxon>
        <taxon>Bdelloidea</taxon>
        <taxon>Philodinida</taxon>
        <taxon>Philodinidae</taxon>
        <taxon>Rotaria</taxon>
    </lineage>
</organism>
<feature type="compositionally biased region" description="Basic and acidic residues" evidence="1">
    <location>
        <begin position="218"/>
        <end position="227"/>
    </location>
</feature>
<feature type="region of interest" description="Disordered" evidence="1">
    <location>
        <begin position="152"/>
        <end position="177"/>
    </location>
</feature>
<comment type="caution">
    <text evidence="2">The sequence shown here is derived from an EMBL/GenBank/DDBJ whole genome shotgun (WGS) entry which is preliminary data.</text>
</comment>
<sequence length="240" mass="27283">IKFAFIMQRNLNDNDGTNDGNNEILRTSTSDCNSSKAICSSRQPSKDRDFIVSLSRSRTPPNLHSVFADRKRRWADKEEINTNRNDLNFHRDGRRSNHQGHYKTESRSLSFDNRSSIITRYRRNVASSSSHKIYSSSSSTSSSSVAAAKITTTSHYEHQKKDSRPYRSHHRAVTGVPPVSSHDRYIYRSIGSTPKIGEIYIIQQSIDKLFGLVARRSRSYEDLDDSKSSTVSLSSTETKK</sequence>
<feature type="non-terminal residue" evidence="2">
    <location>
        <position position="1"/>
    </location>
</feature>
<feature type="region of interest" description="Disordered" evidence="1">
    <location>
        <begin position="218"/>
        <end position="240"/>
    </location>
</feature>